<sequence>MLVAGFLTGNGIHESPALTIDDRLARFYLLNRRTMAKFRPPFGLPYGLLFEEYNILARPNPCESGI</sequence>
<keyword evidence="2" id="KW-1185">Reference proteome</keyword>
<protein>
    <submittedName>
        <fullName evidence="1">Uncharacterized protein</fullName>
    </submittedName>
</protein>
<dbReference type="Proteomes" id="UP000541558">
    <property type="component" value="Unassembled WGS sequence"/>
</dbReference>
<dbReference type="AlphaFoldDB" id="A0A8H5FJ57"/>
<evidence type="ECO:0000313" key="2">
    <source>
        <dbReference type="Proteomes" id="UP000541558"/>
    </source>
</evidence>
<reference evidence="1 2" key="1">
    <citation type="journal article" date="2020" name="ISME J.">
        <title>Uncovering the hidden diversity of litter-decomposition mechanisms in mushroom-forming fungi.</title>
        <authorList>
            <person name="Floudas D."/>
            <person name="Bentzer J."/>
            <person name="Ahren D."/>
            <person name="Johansson T."/>
            <person name="Persson P."/>
            <person name="Tunlid A."/>
        </authorList>
    </citation>
    <scope>NUCLEOTIDE SEQUENCE [LARGE SCALE GENOMIC DNA]</scope>
    <source>
        <strain evidence="1 2">CBS 175.51</strain>
    </source>
</reference>
<organism evidence="1 2">
    <name type="scientific">Ephemerocybe angulata</name>
    <dbReference type="NCBI Taxonomy" id="980116"/>
    <lineage>
        <taxon>Eukaryota</taxon>
        <taxon>Fungi</taxon>
        <taxon>Dikarya</taxon>
        <taxon>Basidiomycota</taxon>
        <taxon>Agaricomycotina</taxon>
        <taxon>Agaricomycetes</taxon>
        <taxon>Agaricomycetidae</taxon>
        <taxon>Agaricales</taxon>
        <taxon>Agaricineae</taxon>
        <taxon>Psathyrellaceae</taxon>
        <taxon>Ephemerocybe</taxon>
    </lineage>
</organism>
<name>A0A8H5FJ57_9AGAR</name>
<gene>
    <name evidence="1" type="ORF">D9611_013358</name>
</gene>
<evidence type="ECO:0000313" key="1">
    <source>
        <dbReference type="EMBL" id="KAF5338741.1"/>
    </source>
</evidence>
<comment type="caution">
    <text evidence="1">The sequence shown here is derived from an EMBL/GenBank/DDBJ whole genome shotgun (WGS) entry which is preliminary data.</text>
</comment>
<proteinExistence type="predicted"/>
<accession>A0A8H5FJ57</accession>
<dbReference type="EMBL" id="JAACJK010000011">
    <property type="protein sequence ID" value="KAF5338741.1"/>
    <property type="molecule type" value="Genomic_DNA"/>
</dbReference>